<feature type="domain" description="HTH lysR-type" evidence="5">
    <location>
        <begin position="1"/>
        <end position="60"/>
    </location>
</feature>
<sequence length="310" mass="33271">MELSHRLLEQFVTVVEEGHVGRAAERLRMRQPPLSQALQRLERALGATLLVREARGVRPTPAGEAFAEDARRLLEAQQAAVERVRRIADGTEGVLRVGCAGALAYSFPAELLRVTAAQLPGLRIHMHQGPDTHIAELVRDGRCDLGFVREPVPTTRTPPGPKPQESDELIIVPGFFTERIIVALPTAHPLAQADDLDLAELRGDSFVLPEPLSMPGLAARAAAACREAGFEPRVGGSCDDVTSALGYVATGLCVTLVPEGVRHFSPPGIAYVPLRTPSAQMISSIAAIHRPGADRAVHRVLALLDEAPQP</sequence>
<comment type="caution">
    <text evidence="6">The sequence shown here is derived from an EMBL/GenBank/DDBJ whole genome shotgun (WGS) entry which is preliminary data.</text>
</comment>
<dbReference type="InterPro" id="IPR036388">
    <property type="entry name" value="WH-like_DNA-bd_sf"/>
</dbReference>
<name>A0ABW1FFG7_9ACTN</name>
<dbReference type="Gene3D" id="1.10.10.10">
    <property type="entry name" value="Winged helix-like DNA-binding domain superfamily/Winged helix DNA-binding domain"/>
    <property type="match status" value="1"/>
</dbReference>
<dbReference type="Proteomes" id="UP001596241">
    <property type="component" value="Unassembled WGS sequence"/>
</dbReference>
<dbReference type="Gene3D" id="3.40.190.10">
    <property type="entry name" value="Periplasmic binding protein-like II"/>
    <property type="match status" value="2"/>
</dbReference>
<gene>
    <name evidence="6" type="ORF">ACFP3M_02345</name>
</gene>
<protein>
    <submittedName>
        <fullName evidence="6">LysR family transcriptional regulator</fullName>
    </submittedName>
</protein>
<dbReference type="EMBL" id="JBHSPW010000001">
    <property type="protein sequence ID" value="MFC5891669.1"/>
    <property type="molecule type" value="Genomic_DNA"/>
</dbReference>
<dbReference type="PRINTS" id="PR00039">
    <property type="entry name" value="HTHLYSR"/>
</dbReference>
<dbReference type="CDD" id="cd08414">
    <property type="entry name" value="PBP2_LTTR_aromatics_like"/>
    <property type="match status" value="1"/>
</dbReference>
<dbReference type="InterPro" id="IPR036390">
    <property type="entry name" value="WH_DNA-bd_sf"/>
</dbReference>
<organism evidence="6 7">
    <name type="scientific">Streptomyces ramulosus</name>
    <dbReference type="NCBI Taxonomy" id="47762"/>
    <lineage>
        <taxon>Bacteria</taxon>
        <taxon>Bacillati</taxon>
        <taxon>Actinomycetota</taxon>
        <taxon>Actinomycetes</taxon>
        <taxon>Kitasatosporales</taxon>
        <taxon>Streptomycetaceae</taxon>
        <taxon>Streptomyces</taxon>
    </lineage>
</organism>
<evidence type="ECO:0000313" key="7">
    <source>
        <dbReference type="Proteomes" id="UP001596241"/>
    </source>
</evidence>
<dbReference type="PANTHER" id="PTHR30346:SF28">
    <property type="entry name" value="HTH-TYPE TRANSCRIPTIONAL REGULATOR CYNR"/>
    <property type="match status" value="1"/>
</dbReference>
<evidence type="ECO:0000256" key="2">
    <source>
        <dbReference type="ARBA" id="ARBA00023015"/>
    </source>
</evidence>
<evidence type="ECO:0000256" key="3">
    <source>
        <dbReference type="ARBA" id="ARBA00023125"/>
    </source>
</evidence>
<dbReference type="Pfam" id="PF00126">
    <property type="entry name" value="HTH_1"/>
    <property type="match status" value="1"/>
</dbReference>
<evidence type="ECO:0000256" key="4">
    <source>
        <dbReference type="ARBA" id="ARBA00023163"/>
    </source>
</evidence>
<accession>A0ABW1FFG7</accession>
<dbReference type="InterPro" id="IPR005119">
    <property type="entry name" value="LysR_subst-bd"/>
</dbReference>
<dbReference type="InterPro" id="IPR000847">
    <property type="entry name" value="LysR_HTH_N"/>
</dbReference>
<dbReference type="RefSeq" id="WP_345081187.1">
    <property type="nucleotide sequence ID" value="NZ_BAAAWG010000006.1"/>
</dbReference>
<comment type="similarity">
    <text evidence="1">Belongs to the LysR transcriptional regulatory family.</text>
</comment>
<dbReference type="Pfam" id="PF03466">
    <property type="entry name" value="LysR_substrate"/>
    <property type="match status" value="1"/>
</dbReference>
<proteinExistence type="inferred from homology"/>
<keyword evidence="3" id="KW-0238">DNA-binding</keyword>
<dbReference type="PROSITE" id="PS50931">
    <property type="entry name" value="HTH_LYSR"/>
    <property type="match status" value="1"/>
</dbReference>
<evidence type="ECO:0000259" key="5">
    <source>
        <dbReference type="PROSITE" id="PS50931"/>
    </source>
</evidence>
<evidence type="ECO:0000256" key="1">
    <source>
        <dbReference type="ARBA" id="ARBA00009437"/>
    </source>
</evidence>
<keyword evidence="2" id="KW-0805">Transcription regulation</keyword>
<dbReference type="SUPFAM" id="SSF46785">
    <property type="entry name" value="Winged helix' DNA-binding domain"/>
    <property type="match status" value="1"/>
</dbReference>
<reference evidence="7" key="1">
    <citation type="journal article" date="2019" name="Int. J. Syst. Evol. Microbiol.">
        <title>The Global Catalogue of Microorganisms (GCM) 10K type strain sequencing project: providing services to taxonomists for standard genome sequencing and annotation.</title>
        <authorList>
            <consortium name="The Broad Institute Genomics Platform"/>
            <consortium name="The Broad Institute Genome Sequencing Center for Infectious Disease"/>
            <person name="Wu L."/>
            <person name="Ma J."/>
        </authorList>
    </citation>
    <scope>NUCLEOTIDE SEQUENCE [LARGE SCALE GENOMIC DNA]</scope>
    <source>
        <strain evidence="7">CGMCC 1.15809</strain>
    </source>
</reference>
<dbReference type="PANTHER" id="PTHR30346">
    <property type="entry name" value="TRANSCRIPTIONAL DUAL REGULATOR HCAR-RELATED"/>
    <property type="match status" value="1"/>
</dbReference>
<dbReference type="SUPFAM" id="SSF53850">
    <property type="entry name" value="Periplasmic binding protein-like II"/>
    <property type="match status" value="1"/>
</dbReference>
<evidence type="ECO:0000313" key="6">
    <source>
        <dbReference type="EMBL" id="MFC5891669.1"/>
    </source>
</evidence>
<keyword evidence="7" id="KW-1185">Reference proteome</keyword>
<keyword evidence="4" id="KW-0804">Transcription</keyword>